<proteinExistence type="evidence at protein level"/>
<name>Q9R5A6_ACIFR</name>
<sequence length="20" mass="1982">AVLVGKAAPDFVAPAVMPDN</sequence>
<accession>Q9R5A6</accession>
<keyword id="KW-0903">Direct protein sequencing</keyword>
<dbReference type="AlphaFoldDB" id="Q9R5A6"/>
<organism>
    <name type="scientific">Acidithiobacillus ferrooxidans</name>
    <name type="common">Thiobacillus ferrooxidans</name>
    <dbReference type="NCBI Taxonomy" id="920"/>
    <lineage>
        <taxon>Bacteria</taxon>
        <taxon>Pseudomonadati</taxon>
        <taxon>Pseudomonadota</taxon>
        <taxon>Acidithiobacillia</taxon>
        <taxon>Acidithiobacillales</taxon>
        <taxon>Acidithiobacillaceae</taxon>
        <taxon>Acidithiobacillus</taxon>
    </lineage>
</organism>
<reference key="1">
    <citation type="journal article" date="1993" name="FEMS Microbiol. Lett.">
        <title>Phosphate-starvation induced changes in Thiobacillus ferrooxidans.</title>
        <authorList>
            <person name="Seeger M."/>
            <person name="Jerez C.A."/>
        </authorList>
    </citation>
    <scope>PROTEIN SEQUENCE</scope>
</reference>
<protein>
    <submittedName>
        <fullName>Acid phosphatase</fullName>
    </submittedName>
</protein>